<dbReference type="PANTHER" id="PTHR43149">
    <property type="entry name" value="ENOYL-COA HYDRATASE"/>
    <property type="match status" value="1"/>
</dbReference>
<reference evidence="9 10" key="1">
    <citation type="submission" date="2016-11" db="EMBL/GenBank/DDBJ databases">
        <authorList>
            <person name="Jaros S."/>
            <person name="Januszkiewicz K."/>
            <person name="Wedrychowicz H."/>
        </authorList>
    </citation>
    <scope>NUCLEOTIDE SEQUENCE [LARGE SCALE GENOMIC DNA]</scope>
    <source>
        <strain evidence="9 10">DSM 18231</strain>
    </source>
</reference>
<proteinExistence type="inferred from homology"/>
<dbReference type="InterPro" id="IPR001753">
    <property type="entry name" value="Enoyl-CoA_hydra/iso"/>
</dbReference>
<evidence type="ECO:0000313" key="9">
    <source>
        <dbReference type="EMBL" id="SHG83490.1"/>
    </source>
</evidence>
<evidence type="ECO:0000256" key="5">
    <source>
        <dbReference type="ARBA" id="ARBA00022990"/>
    </source>
</evidence>
<comment type="subcellular location">
    <subcellularLocation>
        <location evidence="1">Peroxisome</location>
    </subcellularLocation>
</comment>
<dbReference type="Proteomes" id="UP000184000">
    <property type="component" value="Unassembled WGS sequence"/>
</dbReference>
<keyword evidence="5" id="KW-0007">Acetylation</keyword>
<evidence type="ECO:0000313" key="10">
    <source>
        <dbReference type="Proteomes" id="UP000184000"/>
    </source>
</evidence>
<dbReference type="GO" id="GO:0006635">
    <property type="term" value="P:fatty acid beta-oxidation"/>
    <property type="evidence" value="ECO:0007669"/>
    <property type="project" value="UniProtKB-UniPathway"/>
</dbReference>
<gene>
    <name evidence="9" type="ORF">SAMN02744645_1616</name>
</gene>
<dbReference type="Gene3D" id="1.10.12.10">
    <property type="entry name" value="Lyase 2-enoyl-coa Hydratase, Chain A, domain 2"/>
    <property type="match status" value="1"/>
</dbReference>
<dbReference type="PANTHER" id="PTHR43149:SF1">
    <property type="entry name" value="DELTA(3,5)-DELTA(2,4)-DIENOYL-COA ISOMERASE, MITOCHONDRIAL"/>
    <property type="match status" value="1"/>
</dbReference>
<evidence type="ECO:0000256" key="3">
    <source>
        <dbReference type="ARBA" id="ARBA00005254"/>
    </source>
</evidence>
<name>A0A1M5N1P6_9GAMM</name>
<dbReference type="FunFam" id="1.10.12.10:FF:000004">
    <property type="entry name" value="Delta3,5-delta2,4-dienoyl-CoA isomerase"/>
    <property type="match status" value="1"/>
</dbReference>
<sequence length="336" mass="36811">MQDSTNPGGYRGLPKKIMCEGVGCFTSSRIDFQLAVVIVARLRTVLLLWTVEPIQALSASAVEDDSVTDYQAFRVELKDKIAHVAINRPDKVNAMNAAFWSEIVDIFQWVDDTDDIRVVVLSGEGKHFSAGIDLQLLAQAASQMGSDVGRNAERLRRQILKLQSSFNAVDNCRKPVIAAIQGYCIGGAIDLIAACDMRYSTLDAQFSIKEIDMGMAADVGTLQRLPRIVGDGMMRELAYTGRTVDGQEAKSIGLVNRTYPDQPSLMAGVFALAADIAAKSPIAIRGTKEMIRYMRDHRVDDGLEYIATWNAAMLQSADLKVAMAAHMSKQKPDFAD</sequence>
<keyword evidence="8" id="KW-0413">Isomerase</keyword>
<dbReference type="EMBL" id="FQXA01000002">
    <property type="protein sequence ID" value="SHG83490.1"/>
    <property type="molecule type" value="Genomic_DNA"/>
</dbReference>
<keyword evidence="4" id="KW-0276">Fatty acid metabolism</keyword>
<comment type="similarity">
    <text evidence="3">Belongs to the enoyl-CoA hydratase/isomerase family.</text>
</comment>
<dbReference type="AlphaFoldDB" id="A0A1M5N1P6"/>
<dbReference type="InterPro" id="IPR029045">
    <property type="entry name" value="ClpP/crotonase-like_dom_sf"/>
</dbReference>
<dbReference type="InterPro" id="IPR014748">
    <property type="entry name" value="Enoyl-CoA_hydra_C"/>
</dbReference>
<evidence type="ECO:0000256" key="1">
    <source>
        <dbReference type="ARBA" id="ARBA00004275"/>
    </source>
</evidence>
<evidence type="ECO:0000256" key="7">
    <source>
        <dbReference type="ARBA" id="ARBA00023140"/>
    </source>
</evidence>
<dbReference type="GO" id="GO:0005737">
    <property type="term" value="C:cytoplasm"/>
    <property type="evidence" value="ECO:0007669"/>
    <property type="project" value="UniProtKB-ARBA"/>
</dbReference>
<evidence type="ECO:0000256" key="6">
    <source>
        <dbReference type="ARBA" id="ARBA00023098"/>
    </source>
</evidence>
<keyword evidence="7" id="KW-0576">Peroxisome</keyword>
<comment type="pathway">
    <text evidence="2">Lipid metabolism; fatty acid beta-oxidation.</text>
</comment>
<evidence type="ECO:0000256" key="8">
    <source>
        <dbReference type="ARBA" id="ARBA00023235"/>
    </source>
</evidence>
<dbReference type="CDD" id="cd06558">
    <property type="entry name" value="crotonase-like"/>
    <property type="match status" value="1"/>
</dbReference>
<dbReference type="UniPathway" id="UPA00659"/>
<dbReference type="Pfam" id="PF00378">
    <property type="entry name" value="ECH_1"/>
    <property type="match status" value="1"/>
</dbReference>
<protein>
    <submittedName>
        <fullName evidence="9">Enoyl-CoA hydratase</fullName>
    </submittedName>
</protein>
<dbReference type="Gene3D" id="3.90.226.10">
    <property type="entry name" value="2-enoyl-CoA Hydratase, Chain A, domain 1"/>
    <property type="match status" value="1"/>
</dbReference>
<evidence type="ECO:0000256" key="2">
    <source>
        <dbReference type="ARBA" id="ARBA00005005"/>
    </source>
</evidence>
<organism evidence="9 10">
    <name type="scientific">Stutzerimonas xanthomarina DSM 18231</name>
    <dbReference type="NCBI Taxonomy" id="1403346"/>
    <lineage>
        <taxon>Bacteria</taxon>
        <taxon>Pseudomonadati</taxon>
        <taxon>Pseudomonadota</taxon>
        <taxon>Gammaproteobacteria</taxon>
        <taxon>Pseudomonadales</taxon>
        <taxon>Pseudomonadaceae</taxon>
        <taxon>Stutzerimonas</taxon>
    </lineage>
</organism>
<evidence type="ECO:0000256" key="4">
    <source>
        <dbReference type="ARBA" id="ARBA00022832"/>
    </source>
</evidence>
<dbReference type="GO" id="GO:0016853">
    <property type="term" value="F:isomerase activity"/>
    <property type="evidence" value="ECO:0007669"/>
    <property type="project" value="UniProtKB-KW"/>
</dbReference>
<accession>A0A1M5N1P6</accession>
<dbReference type="NCBIfam" id="NF004794">
    <property type="entry name" value="PRK06142.1"/>
    <property type="match status" value="1"/>
</dbReference>
<dbReference type="FunFam" id="3.90.226.10:FF:000024">
    <property type="entry name" value="Delta3,5-delta2,4-dienoyl-CoA isomerase"/>
    <property type="match status" value="1"/>
</dbReference>
<keyword evidence="6" id="KW-0443">Lipid metabolism</keyword>
<dbReference type="InterPro" id="IPR045002">
    <property type="entry name" value="Ech1-like"/>
</dbReference>
<dbReference type="SUPFAM" id="SSF52096">
    <property type="entry name" value="ClpP/crotonase"/>
    <property type="match status" value="1"/>
</dbReference>